<proteinExistence type="predicted"/>
<dbReference type="Proteomes" id="UP000887565">
    <property type="component" value="Unplaced"/>
</dbReference>
<evidence type="ECO:0000313" key="2">
    <source>
        <dbReference type="Proteomes" id="UP000887565"/>
    </source>
</evidence>
<evidence type="ECO:0000256" key="1">
    <source>
        <dbReference type="SAM" id="MobiDB-lite"/>
    </source>
</evidence>
<name>A0A915HUY2_ROMCU</name>
<dbReference type="WBParaSite" id="nRc.2.0.1.t05222-RA">
    <property type="protein sequence ID" value="nRc.2.0.1.t05222-RA"/>
    <property type="gene ID" value="nRc.2.0.1.g05222"/>
</dbReference>
<sequence length="69" mass="8046">MKNFKDDLRMAGTCLPKRKNPSSTLADAKIRNPHFRRLNLSKKCRFRKLPSTCQEMSNPLEKLKNSILK</sequence>
<dbReference type="AlphaFoldDB" id="A0A915HUY2"/>
<protein>
    <submittedName>
        <fullName evidence="3">Uncharacterized protein</fullName>
    </submittedName>
</protein>
<organism evidence="2 3">
    <name type="scientific">Romanomermis culicivorax</name>
    <name type="common">Nematode worm</name>
    <dbReference type="NCBI Taxonomy" id="13658"/>
    <lineage>
        <taxon>Eukaryota</taxon>
        <taxon>Metazoa</taxon>
        <taxon>Ecdysozoa</taxon>
        <taxon>Nematoda</taxon>
        <taxon>Enoplea</taxon>
        <taxon>Dorylaimia</taxon>
        <taxon>Mermithida</taxon>
        <taxon>Mermithoidea</taxon>
        <taxon>Mermithidae</taxon>
        <taxon>Romanomermis</taxon>
    </lineage>
</organism>
<reference evidence="3" key="1">
    <citation type="submission" date="2022-11" db="UniProtKB">
        <authorList>
            <consortium name="WormBaseParasite"/>
        </authorList>
    </citation>
    <scope>IDENTIFICATION</scope>
</reference>
<accession>A0A915HUY2</accession>
<keyword evidence="2" id="KW-1185">Reference proteome</keyword>
<evidence type="ECO:0000313" key="3">
    <source>
        <dbReference type="WBParaSite" id="nRc.2.0.1.t05222-RA"/>
    </source>
</evidence>
<feature type="region of interest" description="Disordered" evidence="1">
    <location>
        <begin position="1"/>
        <end position="29"/>
    </location>
</feature>